<dbReference type="Pfam" id="PF01494">
    <property type="entry name" value="FAD_binding_3"/>
    <property type="match status" value="1"/>
</dbReference>
<evidence type="ECO:0000256" key="1">
    <source>
        <dbReference type="ARBA" id="ARBA00022630"/>
    </source>
</evidence>
<dbReference type="Gene3D" id="3.50.50.60">
    <property type="entry name" value="FAD/NAD(P)-binding domain"/>
    <property type="match status" value="1"/>
</dbReference>
<keyword evidence="1" id="KW-0285">Flavoprotein</keyword>
<keyword evidence="3" id="KW-0560">Oxidoreductase</keyword>
<evidence type="ECO:0000259" key="4">
    <source>
        <dbReference type="Pfam" id="PF01494"/>
    </source>
</evidence>
<protein>
    <recommendedName>
        <fullName evidence="4">FAD-binding domain-containing protein</fullName>
    </recommendedName>
</protein>
<dbReference type="InterPro" id="IPR036188">
    <property type="entry name" value="FAD/NAD-bd_sf"/>
</dbReference>
<dbReference type="GeneID" id="85329056"/>
<dbReference type="AlphaFoldDB" id="A0AA40DUM0"/>
<evidence type="ECO:0000313" key="5">
    <source>
        <dbReference type="EMBL" id="KAK0714022.1"/>
    </source>
</evidence>
<dbReference type="GO" id="GO:0071949">
    <property type="term" value="F:FAD binding"/>
    <property type="evidence" value="ECO:0007669"/>
    <property type="project" value="InterPro"/>
</dbReference>
<evidence type="ECO:0000256" key="3">
    <source>
        <dbReference type="ARBA" id="ARBA00023002"/>
    </source>
</evidence>
<dbReference type="GO" id="GO:0016491">
    <property type="term" value="F:oxidoreductase activity"/>
    <property type="evidence" value="ECO:0007669"/>
    <property type="project" value="UniProtKB-KW"/>
</dbReference>
<dbReference type="EMBL" id="JAUIRO010000005">
    <property type="protein sequence ID" value="KAK0714022.1"/>
    <property type="molecule type" value="Genomic_DNA"/>
</dbReference>
<comment type="caution">
    <text evidence="5">The sequence shown here is derived from an EMBL/GenBank/DDBJ whole genome shotgun (WGS) entry which is preliminary data.</text>
</comment>
<dbReference type="InterPro" id="IPR002938">
    <property type="entry name" value="FAD-bd"/>
</dbReference>
<dbReference type="Gene3D" id="3.30.9.10">
    <property type="entry name" value="D-Amino Acid Oxidase, subunit A, domain 2"/>
    <property type="match status" value="1"/>
</dbReference>
<reference evidence="5" key="1">
    <citation type="submission" date="2023-06" db="EMBL/GenBank/DDBJ databases">
        <title>Genome-scale phylogeny and comparative genomics of the fungal order Sordariales.</title>
        <authorList>
            <consortium name="Lawrence Berkeley National Laboratory"/>
            <person name="Hensen N."/>
            <person name="Bonometti L."/>
            <person name="Westerberg I."/>
            <person name="Brannstrom I.O."/>
            <person name="Guillou S."/>
            <person name="Cros-Aarteil S."/>
            <person name="Calhoun S."/>
            <person name="Haridas S."/>
            <person name="Kuo A."/>
            <person name="Mondo S."/>
            <person name="Pangilinan J."/>
            <person name="Riley R."/>
            <person name="LaButti K."/>
            <person name="Andreopoulos B."/>
            <person name="Lipzen A."/>
            <person name="Chen C."/>
            <person name="Yanf M."/>
            <person name="Daum C."/>
            <person name="Ng V."/>
            <person name="Clum A."/>
            <person name="Steindorff A."/>
            <person name="Ohm R."/>
            <person name="Martin F."/>
            <person name="Silar P."/>
            <person name="Natvig D."/>
            <person name="Lalanne C."/>
            <person name="Gautier V."/>
            <person name="Ament-velasquez S.L."/>
            <person name="Kruys A."/>
            <person name="Hutchinson M.I."/>
            <person name="Powell A.J."/>
            <person name="Barry K."/>
            <person name="Miller A.N."/>
            <person name="Grigoriev I.V."/>
            <person name="Debuchy R."/>
            <person name="Gladieux P."/>
            <person name="Thoren M.H."/>
            <person name="Johannesson H."/>
        </authorList>
    </citation>
    <scope>NUCLEOTIDE SEQUENCE</scope>
    <source>
        <strain evidence="5">SMH2392-1A</strain>
    </source>
</reference>
<dbReference type="SUPFAM" id="SSF51905">
    <property type="entry name" value="FAD/NAD(P)-binding domain"/>
    <property type="match status" value="1"/>
</dbReference>
<gene>
    <name evidence="5" type="ORF">B0T26DRAFT_754066</name>
</gene>
<name>A0AA40DUM0_9PEZI</name>
<keyword evidence="6" id="KW-1185">Reference proteome</keyword>
<evidence type="ECO:0000256" key="2">
    <source>
        <dbReference type="ARBA" id="ARBA00022827"/>
    </source>
</evidence>
<accession>A0AA40DUM0</accession>
<dbReference type="PRINTS" id="PR00420">
    <property type="entry name" value="RNGMNOXGNASE"/>
</dbReference>
<evidence type="ECO:0000313" key="6">
    <source>
        <dbReference type="Proteomes" id="UP001172101"/>
    </source>
</evidence>
<dbReference type="PANTHER" id="PTHR46865:SF2">
    <property type="entry name" value="MONOOXYGENASE"/>
    <property type="match status" value="1"/>
</dbReference>
<proteinExistence type="predicted"/>
<dbReference type="RefSeq" id="XP_060295344.1">
    <property type="nucleotide sequence ID" value="XM_060445786.1"/>
</dbReference>
<sequence>MAAPRRRPLRVLISGGGIAGPALALWLSRISPAALECDITIVEKHATLRSNGQQIDLRDQGIDAVRRLGIFDAVRARVVHEPGIELRGRAGRRVAYFAANTSGSGRQSFSSEFEIMRGDLCEILYDGTLAAAATTAHAVRYVFDCTVASFTQTPDAVRVRLSGPGAGTPAATAAGDEFDVLVGADGIGSRVRRQLMPLLDAHQLNSNQLNSNDDAGSRDAADRAVRVPLGWAVAFFSIPARAGDPVAATATHLPGRRVIITRKDAPDSLRVYLSLGSKPDDGGDVAARRLDAVIKTGSVAEQKRAWADLFAPAAEATAQLPRYLDALLHSPVADDFYTQLLGQVRAEAWSKGRVVLLGDAGYCPSPLSGLGTTVAIVGAGVLAGELVKACGAGSDAGGDDGPGQGVPAALAAYERELRPFIKTSQETHFAGPLLAMPATAWGISVLHWLAWLAMAARVDKIAAWLQGPPKYKWNMPEYPELGSGGGNAG</sequence>
<keyword evidence="2" id="KW-0274">FAD</keyword>
<feature type="domain" description="FAD-binding" evidence="4">
    <location>
        <begin position="10"/>
        <end position="196"/>
    </location>
</feature>
<organism evidence="5 6">
    <name type="scientific">Lasiosphaeria miniovina</name>
    <dbReference type="NCBI Taxonomy" id="1954250"/>
    <lineage>
        <taxon>Eukaryota</taxon>
        <taxon>Fungi</taxon>
        <taxon>Dikarya</taxon>
        <taxon>Ascomycota</taxon>
        <taxon>Pezizomycotina</taxon>
        <taxon>Sordariomycetes</taxon>
        <taxon>Sordariomycetidae</taxon>
        <taxon>Sordariales</taxon>
        <taxon>Lasiosphaeriaceae</taxon>
        <taxon>Lasiosphaeria</taxon>
    </lineage>
</organism>
<dbReference type="InterPro" id="IPR051704">
    <property type="entry name" value="FAD_aromatic-hydroxylase"/>
</dbReference>
<dbReference type="PANTHER" id="PTHR46865">
    <property type="entry name" value="OXIDOREDUCTASE-RELATED"/>
    <property type="match status" value="1"/>
</dbReference>
<dbReference type="Proteomes" id="UP001172101">
    <property type="component" value="Unassembled WGS sequence"/>
</dbReference>